<comment type="caution">
    <text evidence="8">The sequence shown here is derived from an EMBL/GenBank/DDBJ whole genome shotgun (WGS) entry which is preliminary data.</text>
</comment>
<feature type="transmembrane region" description="Helical" evidence="7">
    <location>
        <begin position="175"/>
        <end position="202"/>
    </location>
</feature>
<evidence type="ECO:0000256" key="4">
    <source>
        <dbReference type="ARBA" id="ARBA00022989"/>
    </source>
</evidence>
<dbReference type="GO" id="GO:0055085">
    <property type="term" value="P:transmembrane transport"/>
    <property type="evidence" value="ECO:0007669"/>
    <property type="project" value="InterPro"/>
</dbReference>
<dbReference type="Proteomes" id="UP000656813">
    <property type="component" value="Unassembled WGS sequence"/>
</dbReference>
<reference evidence="8" key="1">
    <citation type="journal article" date="2014" name="Int. J. Syst. Evol. Microbiol.">
        <title>Complete genome sequence of Corynebacterium casei LMG S-19264T (=DSM 44701T), isolated from a smear-ripened cheese.</title>
        <authorList>
            <consortium name="US DOE Joint Genome Institute (JGI-PGF)"/>
            <person name="Walter F."/>
            <person name="Albersmeier A."/>
            <person name="Kalinowski J."/>
            <person name="Ruckert C."/>
        </authorList>
    </citation>
    <scope>NUCLEOTIDE SEQUENCE</scope>
    <source>
        <strain evidence="8">CGMCC 1.12777</strain>
    </source>
</reference>
<dbReference type="PANTHER" id="PTHR30477">
    <property type="entry name" value="ABC-TRANSPORTER METAL-BINDING PROTEIN"/>
    <property type="match status" value="1"/>
</dbReference>
<comment type="similarity">
    <text evidence="2 6">Belongs to the ABC-3 integral membrane protein family.</text>
</comment>
<evidence type="ECO:0000256" key="3">
    <source>
        <dbReference type="ARBA" id="ARBA00022692"/>
    </source>
</evidence>
<evidence type="ECO:0000256" key="2">
    <source>
        <dbReference type="ARBA" id="ARBA00008034"/>
    </source>
</evidence>
<dbReference type="RefSeq" id="WP_188496205.1">
    <property type="nucleotide sequence ID" value="NZ_BMFV01000004.1"/>
</dbReference>
<dbReference type="Pfam" id="PF00950">
    <property type="entry name" value="ABC-3"/>
    <property type="match status" value="1"/>
</dbReference>
<evidence type="ECO:0000313" key="8">
    <source>
        <dbReference type="EMBL" id="GGH77345.1"/>
    </source>
</evidence>
<evidence type="ECO:0000256" key="1">
    <source>
        <dbReference type="ARBA" id="ARBA00004141"/>
    </source>
</evidence>
<comment type="subcellular location">
    <subcellularLocation>
        <location evidence="6">Cell membrane</location>
        <topology evidence="6">Multi-pass membrane protein</topology>
    </subcellularLocation>
    <subcellularLocation>
        <location evidence="1">Membrane</location>
        <topology evidence="1">Multi-pass membrane protein</topology>
    </subcellularLocation>
</comment>
<dbReference type="Gene3D" id="1.10.3470.10">
    <property type="entry name" value="ABC transporter involved in vitamin B12 uptake, BtuC"/>
    <property type="match status" value="1"/>
</dbReference>
<name>A0A8J2ZTU4_9BACL</name>
<dbReference type="GO" id="GO:0010043">
    <property type="term" value="P:response to zinc ion"/>
    <property type="evidence" value="ECO:0007669"/>
    <property type="project" value="TreeGrafter"/>
</dbReference>
<proteinExistence type="inferred from homology"/>
<dbReference type="PANTHER" id="PTHR30477:SF18">
    <property type="entry name" value="METAL TRANSPORT SYSTEM MEMBRANE PROTEIN CT_417-RELATED"/>
    <property type="match status" value="1"/>
</dbReference>
<feature type="transmembrane region" description="Helical" evidence="7">
    <location>
        <begin position="89"/>
        <end position="108"/>
    </location>
</feature>
<feature type="transmembrane region" description="Helical" evidence="7">
    <location>
        <begin position="245"/>
        <end position="264"/>
    </location>
</feature>
<accession>A0A8J2ZTU4</accession>
<feature type="transmembrane region" description="Helical" evidence="7">
    <location>
        <begin position="53"/>
        <end position="77"/>
    </location>
</feature>
<dbReference type="GO" id="GO:0043190">
    <property type="term" value="C:ATP-binding cassette (ABC) transporter complex"/>
    <property type="evidence" value="ECO:0007669"/>
    <property type="project" value="InterPro"/>
</dbReference>
<keyword evidence="5 7" id="KW-0472">Membrane</keyword>
<dbReference type="InterPro" id="IPR001626">
    <property type="entry name" value="ABC_TroCD"/>
</dbReference>
<reference evidence="8" key="2">
    <citation type="submission" date="2020-09" db="EMBL/GenBank/DDBJ databases">
        <authorList>
            <person name="Sun Q."/>
            <person name="Zhou Y."/>
        </authorList>
    </citation>
    <scope>NUCLEOTIDE SEQUENCE</scope>
    <source>
        <strain evidence="8">CGMCC 1.12777</strain>
    </source>
</reference>
<evidence type="ECO:0000256" key="7">
    <source>
        <dbReference type="SAM" id="Phobius"/>
    </source>
</evidence>
<keyword evidence="6" id="KW-0813">Transport</keyword>
<evidence type="ECO:0000256" key="6">
    <source>
        <dbReference type="RuleBase" id="RU003943"/>
    </source>
</evidence>
<keyword evidence="9" id="KW-1185">Reference proteome</keyword>
<keyword evidence="4 7" id="KW-1133">Transmembrane helix</keyword>
<dbReference type="InterPro" id="IPR037294">
    <property type="entry name" value="ABC_BtuC-like"/>
</dbReference>
<evidence type="ECO:0000256" key="5">
    <source>
        <dbReference type="ARBA" id="ARBA00023136"/>
    </source>
</evidence>
<dbReference type="AlphaFoldDB" id="A0A8J2ZTU4"/>
<sequence>MNIEFTHEVLIYAIVGGIMASIISGIIGIVILEKRMVMMSGGVAHTAIGGMGLGYFFNFSPMLGAVVISVLASLGIGRFQRRNQQHTDVLIGVFWAMSMALGVLLMDISGQQVEFEEYLFGNIFSITPVQLWIFAGLLVLILLIFGGFYHAFKVYLFDEEFATVQGLNVRFLETILFIVLGLTTILLIKIVGMLLIVALYSAPPAIAKKFSRHFSTVILTTILLNLIFVIIGVVIAFQLKISSGTSIIFITGLTYFAVVTGEAIHKKKKARQQALVE</sequence>
<feature type="transmembrane region" description="Helical" evidence="7">
    <location>
        <begin position="12"/>
        <end position="32"/>
    </location>
</feature>
<dbReference type="SUPFAM" id="SSF81345">
    <property type="entry name" value="ABC transporter involved in vitamin B12 uptake, BtuC"/>
    <property type="match status" value="1"/>
</dbReference>
<protein>
    <submittedName>
        <fullName evidence="8">Zinc ABC transporter permease</fullName>
    </submittedName>
</protein>
<keyword evidence="3 6" id="KW-0812">Transmembrane</keyword>
<organism evidence="8 9">
    <name type="scientific">Pullulanibacillus pueri</name>
    <dbReference type="NCBI Taxonomy" id="1437324"/>
    <lineage>
        <taxon>Bacteria</taxon>
        <taxon>Bacillati</taxon>
        <taxon>Bacillota</taxon>
        <taxon>Bacilli</taxon>
        <taxon>Bacillales</taxon>
        <taxon>Sporolactobacillaceae</taxon>
        <taxon>Pullulanibacillus</taxon>
    </lineage>
</organism>
<evidence type="ECO:0000313" key="9">
    <source>
        <dbReference type="Proteomes" id="UP000656813"/>
    </source>
</evidence>
<gene>
    <name evidence="8" type="ORF">GCM10007096_09110</name>
</gene>
<feature type="transmembrane region" description="Helical" evidence="7">
    <location>
        <begin position="214"/>
        <end position="239"/>
    </location>
</feature>
<feature type="transmembrane region" description="Helical" evidence="7">
    <location>
        <begin position="129"/>
        <end position="152"/>
    </location>
</feature>
<dbReference type="EMBL" id="BMFV01000004">
    <property type="protein sequence ID" value="GGH77345.1"/>
    <property type="molecule type" value="Genomic_DNA"/>
</dbReference>